<feature type="region of interest" description="Disordered" evidence="1">
    <location>
        <begin position="486"/>
        <end position="569"/>
    </location>
</feature>
<reference evidence="2" key="1">
    <citation type="journal article" date="2020" name="J Insects Food Feed">
        <title>The yellow mealworm (Tenebrio molitor) genome: a resource for the emerging insects as food and feed industry.</title>
        <authorList>
            <person name="Eriksson T."/>
            <person name="Andere A."/>
            <person name="Kelstrup H."/>
            <person name="Emery V."/>
            <person name="Picard C."/>
        </authorList>
    </citation>
    <scope>NUCLEOTIDE SEQUENCE</scope>
    <source>
        <strain evidence="2">Stoneville</strain>
        <tissue evidence="2">Whole head</tissue>
    </source>
</reference>
<feature type="region of interest" description="Disordered" evidence="1">
    <location>
        <begin position="845"/>
        <end position="866"/>
    </location>
</feature>
<feature type="region of interest" description="Disordered" evidence="1">
    <location>
        <begin position="167"/>
        <end position="186"/>
    </location>
</feature>
<dbReference type="Proteomes" id="UP000719412">
    <property type="component" value="Unassembled WGS sequence"/>
</dbReference>
<dbReference type="EMBL" id="JABDTM020028584">
    <property type="protein sequence ID" value="KAH0808715.1"/>
    <property type="molecule type" value="Genomic_DNA"/>
</dbReference>
<reference evidence="2" key="2">
    <citation type="submission" date="2021-08" db="EMBL/GenBank/DDBJ databases">
        <authorList>
            <person name="Eriksson T."/>
        </authorList>
    </citation>
    <scope>NUCLEOTIDE SEQUENCE</scope>
    <source>
        <strain evidence="2">Stoneville</strain>
        <tissue evidence="2">Whole head</tissue>
    </source>
</reference>
<protein>
    <submittedName>
        <fullName evidence="2">Uncharacterized protein</fullName>
    </submittedName>
</protein>
<evidence type="ECO:0000313" key="3">
    <source>
        <dbReference type="Proteomes" id="UP000719412"/>
    </source>
</evidence>
<feature type="region of interest" description="Disordered" evidence="1">
    <location>
        <begin position="985"/>
        <end position="1016"/>
    </location>
</feature>
<keyword evidence="3" id="KW-1185">Reference proteome</keyword>
<feature type="compositionally biased region" description="Basic and acidic residues" evidence="1">
    <location>
        <begin position="66"/>
        <end position="79"/>
    </location>
</feature>
<organism evidence="2 3">
    <name type="scientific">Tenebrio molitor</name>
    <name type="common">Yellow mealworm beetle</name>
    <dbReference type="NCBI Taxonomy" id="7067"/>
    <lineage>
        <taxon>Eukaryota</taxon>
        <taxon>Metazoa</taxon>
        <taxon>Ecdysozoa</taxon>
        <taxon>Arthropoda</taxon>
        <taxon>Hexapoda</taxon>
        <taxon>Insecta</taxon>
        <taxon>Pterygota</taxon>
        <taxon>Neoptera</taxon>
        <taxon>Endopterygota</taxon>
        <taxon>Coleoptera</taxon>
        <taxon>Polyphaga</taxon>
        <taxon>Cucujiformia</taxon>
        <taxon>Tenebrionidae</taxon>
        <taxon>Tenebrio</taxon>
    </lineage>
</organism>
<feature type="region of interest" description="Disordered" evidence="1">
    <location>
        <begin position="331"/>
        <end position="359"/>
    </location>
</feature>
<feature type="region of interest" description="Disordered" evidence="1">
    <location>
        <begin position="44"/>
        <end position="88"/>
    </location>
</feature>
<evidence type="ECO:0000313" key="2">
    <source>
        <dbReference type="EMBL" id="KAH0808715.1"/>
    </source>
</evidence>
<dbReference type="AlphaFoldDB" id="A0A8J6L5E2"/>
<name>A0A8J6L5E2_TENMO</name>
<feature type="compositionally biased region" description="Basic residues" evidence="1">
    <location>
        <begin position="425"/>
        <end position="436"/>
    </location>
</feature>
<gene>
    <name evidence="2" type="ORF">GEV33_014078</name>
</gene>
<feature type="region of interest" description="Disordered" evidence="1">
    <location>
        <begin position="806"/>
        <end position="832"/>
    </location>
</feature>
<sequence length="1121" mass="124851">MATYCLCRNDSRHGWGSLSSTRGGQSGCQVRILCEIARGVRGGRQRARGPSYKKPKKSRNRSKFLAAERRASRGEEEAGRSPPGLTRPVMSARATQSAYLGWSGSVFTLAGSTSWTGGVCVSIRAAQGRGAISDRMRTCAAVGRVLDVRRQVAKTLRPWSDLRESKNAASVGVQESAPGTERPPAFGEDVAIENTADRRGEFLFAAAASAAGAATGGPSCASPHPLPLFVASLSLLTGRAIDDARRRPWWLALPVYHALRIPPMDIDRRRPRVVCTRHRRGPPDPAEVKFEDYRCPTVWLVISSPLTKAIRPKYKGVRIVRLEHVHLLSPLSSFSPPPPAQSTPRHEEQGATSPPRSAVRIEPLNYRTLRGNDFSSLPVREWRKTREANLCCDETQNRCRLPGVGAMGTDRSNGEGVEVLQQRPGKSRATQRRKKTQVLDGKKRTPSSSVIDFVRGIFGGAQRARVSTKSKNNSISLTTMARLFLGRKKNRPLSKKVDDSDPPPSRIADDIRPSAGQERTAAPRRAPRRLHLLGMTQVAEPGSARAATHAEDQTRDQYPSLPPTSTQLAGPLSLLPLRRRQQRSAPFPFGTLTRPLQTRTPTIWENCHFGAFFSVKVTQNFAKGRLVTFVIDPTTRAGGRRPPPLPPLPPRHRLLRAVVPPPSIGVSHVQRSASITHGTDVYVGNNSGESMRERLRRRLPEAAKARACRARPAVRRGRRRRAAARGRRRHLPRAGVQTLGLEESGHFTRHPVLDCARLAEPLPPTRGFHADVASHALIQDVVAWARLLEDADPMPKREHRPLLASTRCSTRGRPPRRGTHLQSPCELGSSPPTWGRDRLRFCRSRRRKSHDRAATASVGPELGSQHRHPALAARIDGVFDAGELASLLLCHFTFALFVVVSNRTIAICQLIFLQQPTTSINGHTKYKMAERSREGKESSLALCGATRREKIILEERRLFYSSAIDRLPRKMKEVQSHASKKCYRLGRRSKEEERKGRTRRRRRQPRTRDGRGEGWEMDEDGFGAKISMMDWETRTRVTRAKSGVRVGNQIYTTTKTIEVIVKTPREGSFGFDFDGGIDLMLLGLRIPQQNSIEDVLTSFKEFERFWSDLCALKLPEKLHNQ</sequence>
<feature type="region of interest" description="Disordered" evidence="1">
    <location>
        <begin position="422"/>
        <end position="444"/>
    </location>
</feature>
<proteinExistence type="predicted"/>
<feature type="compositionally biased region" description="Basic residues" evidence="1">
    <location>
        <begin position="996"/>
        <end position="1005"/>
    </location>
</feature>
<comment type="caution">
    <text evidence="2">The sequence shown here is derived from an EMBL/GenBank/DDBJ whole genome shotgun (WGS) entry which is preliminary data.</text>
</comment>
<feature type="compositionally biased region" description="Basic residues" evidence="1">
    <location>
        <begin position="44"/>
        <end position="62"/>
    </location>
</feature>
<accession>A0A8J6L5E2</accession>
<evidence type="ECO:0000256" key="1">
    <source>
        <dbReference type="SAM" id="MobiDB-lite"/>
    </source>
</evidence>